<evidence type="ECO:0000313" key="11">
    <source>
        <dbReference type="EMBL" id="VDK45587.1"/>
    </source>
</evidence>
<name>A0A0M3JVF9_ANISI</name>
<dbReference type="Pfam" id="PF03165">
    <property type="entry name" value="MH1"/>
    <property type="match status" value="1"/>
</dbReference>
<accession>A0A0M3JVF9</accession>
<protein>
    <submittedName>
        <fullName evidence="13">CTF/NF-I domain-containing protein</fullName>
    </submittedName>
</protein>
<dbReference type="SMART" id="SM00523">
    <property type="entry name" value="DWA"/>
    <property type="match status" value="1"/>
</dbReference>
<feature type="compositionally biased region" description="Basic residues" evidence="8">
    <location>
        <begin position="712"/>
        <end position="722"/>
    </location>
</feature>
<keyword evidence="6" id="KW-0804">Transcription</keyword>
<dbReference type="PROSITE" id="PS51080">
    <property type="entry name" value="CTF_NFI_2"/>
    <property type="match status" value="1"/>
</dbReference>
<proteinExistence type="predicted"/>
<sequence length="1344" mass="145309">MWWLGLGTKGFEFAFDEFHPFVEALLPYVKEFSYVWFNLQATKRKFTKRNEKRMTVEEEKLVKEELMGERSEVKQKWAGRLLGKLRKDIQPECREDFVLSVTGQRPAICVLSNPDQKGKMRRIDCLRQADKVWRLDLVMVILFKGIPLESTDGERLEKCAECLYPGLCVNPYHISIAVRELDLFLANFIHTSNPEIQRIQEEEGGVANEDSDGLPANEGIWGTGVFTAYELKTLTRRWIMIRILIMIMILILVMIMIMISVMIMIMLLIMIEYDCCCNVSASILTMVNGQVHIPRGVIPHKEEPYSDFGDWHSPSDFVQIDSPPPQHSTLALAAAEHGGSTHNRTQHNPAAAVGSDPTGTVTTIGQPPTQHQMGHQASHHIQMVRVAHPQSATHAAGATHHVGGATQVATQHHQMGGMHGQVMSKNCYSASGGGATPHVGAMVTVGQNANSGSGSRYQRMNSEVSGSDFGLGEPLEKRRRHASRDSAGSLNEEIHQLVSGGGAIGQSGGADGRGQVSTRLLGSQQQPIHVVHIKRDLSSSTTPTSMSGGGGGASGESRRSIGQCATPASGSGTVMKATFVMPSTSDSPSQQQASGNQSARIAAANNNNNVNMATTSQQISTNDNNDVEMKAEQGGNNNNNGDNGRIVSQRVHTRSSGAGMEGVEGLSSSSRKSAATGGNVAARVAGGNLNLESGNNSSSSSGGGSSSNRQTGRGHGRPRAVQKRSADSSGTLDLRSDLGSNTLESIVMGRTYHGSPTKFTTANGDIVSFRYFLIIYYLFNGNNNNVEYIEMEVDNPTQTVGQYLAQRVQAAGIRRKYLNSNNNSININNINEIERRLAQKIALLDRPVREFVSKPDNPQLLVTPRPIVAVSKGVAQSNYSDDNTMAQVAREAAATSSIVSHQQQLLNSACSSGMPSPVPFLASLVASPIGTPRATPPGIPGGASFPAHMGTVAAAAAIPAETTVTSAAASAASAAMGSTSCFPWEVSNQFLNYFNENSRSPNNTAQLQQICTEAPPATARVSSRARADSTTNSGEQLLVRWFYSLQVRAQPDSTTTEPGCSGSSVIDTVVTEVPVESPDVGERPCSTRSKRPHTPTATITSTSGLADDVKAEQTMSRTNDFPLPFLRLLGRELHVLDRVRFLKVSKNWLAANKYFVSQNFFVKKLSIWEDFVTFDIGSDELFGENEVVFAIQAMLQTLEMFRDCAEIRKDNEFIVNKSNRLGMLGGFLCNANSLKVLTVPIELVNDSTRNMVISSNFKKFGVLTIRITDEFGYSEPQDWINIYVAVGNEPAAAFIGTRPAADIIIRFEGSAALRGRYDFDVAAMTSSTVCALITCAAVIPNGMD</sequence>
<evidence type="ECO:0000313" key="12">
    <source>
        <dbReference type="Proteomes" id="UP000267096"/>
    </source>
</evidence>
<feature type="region of interest" description="Disordered" evidence="8">
    <location>
        <begin position="450"/>
        <end position="571"/>
    </location>
</feature>
<feature type="compositionally biased region" description="Low complexity" evidence="8">
    <location>
        <begin position="674"/>
        <end position="700"/>
    </location>
</feature>
<evidence type="ECO:0000256" key="8">
    <source>
        <dbReference type="SAM" id="MobiDB-lite"/>
    </source>
</evidence>
<dbReference type="PANTHER" id="PTHR11492:SF2">
    <property type="entry name" value="NUCLEAR FACTOR 1 C-TYPE"/>
    <property type="match status" value="1"/>
</dbReference>
<keyword evidence="3" id="KW-0805">Transcription regulation</keyword>
<dbReference type="GO" id="GO:0045893">
    <property type="term" value="P:positive regulation of DNA-templated transcription"/>
    <property type="evidence" value="ECO:0007669"/>
    <property type="project" value="UniProtKB-ARBA"/>
</dbReference>
<keyword evidence="4" id="KW-0238">DNA-binding</keyword>
<dbReference type="OrthoDB" id="10055441at2759"/>
<evidence type="ECO:0000256" key="4">
    <source>
        <dbReference type="ARBA" id="ARBA00023125"/>
    </source>
</evidence>
<gene>
    <name evidence="11" type="ORF">ASIM_LOCUS11678</name>
</gene>
<feature type="compositionally biased region" description="Gly residues" evidence="8">
    <location>
        <begin position="499"/>
        <end position="512"/>
    </location>
</feature>
<feature type="transmembrane region" description="Helical" evidence="9">
    <location>
        <begin position="243"/>
        <end position="271"/>
    </location>
</feature>
<evidence type="ECO:0000256" key="7">
    <source>
        <dbReference type="ARBA" id="ARBA00023242"/>
    </source>
</evidence>
<feature type="compositionally biased region" description="Polar residues" evidence="8">
    <location>
        <begin position="516"/>
        <end position="527"/>
    </location>
</feature>
<evidence type="ECO:0000256" key="5">
    <source>
        <dbReference type="ARBA" id="ARBA00023159"/>
    </source>
</evidence>
<evidence type="ECO:0000256" key="2">
    <source>
        <dbReference type="ARBA" id="ARBA00022705"/>
    </source>
</evidence>
<dbReference type="Pfam" id="PF10524">
    <property type="entry name" value="NfI_DNAbd_pre-N"/>
    <property type="match status" value="1"/>
</dbReference>
<evidence type="ECO:0000256" key="3">
    <source>
        <dbReference type="ARBA" id="ARBA00023015"/>
    </source>
</evidence>
<dbReference type="GO" id="GO:0006260">
    <property type="term" value="P:DNA replication"/>
    <property type="evidence" value="ECO:0007669"/>
    <property type="project" value="UniProtKB-KW"/>
</dbReference>
<dbReference type="InterPro" id="IPR020604">
    <property type="entry name" value="CTF/NFI_DNA-bd-dom"/>
</dbReference>
<evidence type="ECO:0000256" key="6">
    <source>
        <dbReference type="ARBA" id="ARBA00023163"/>
    </source>
</evidence>
<feature type="compositionally biased region" description="Polar residues" evidence="8">
    <location>
        <begin position="450"/>
        <end position="465"/>
    </location>
</feature>
<dbReference type="GO" id="GO:0005634">
    <property type="term" value="C:nucleus"/>
    <property type="evidence" value="ECO:0007669"/>
    <property type="project" value="UniProtKB-SubCell"/>
</dbReference>
<reference evidence="13" key="1">
    <citation type="submission" date="2017-02" db="UniProtKB">
        <authorList>
            <consortium name="WormBaseParasite"/>
        </authorList>
    </citation>
    <scope>IDENTIFICATION</scope>
</reference>
<dbReference type="EMBL" id="UYRR01031093">
    <property type="protein sequence ID" value="VDK45587.1"/>
    <property type="molecule type" value="Genomic_DNA"/>
</dbReference>
<evidence type="ECO:0000256" key="9">
    <source>
        <dbReference type="SAM" id="Phobius"/>
    </source>
</evidence>
<evidence type="ECO:0000313" key="13">
    <source>
        <dbReference type="WBParaSite" id="ASIM_0001221201-mRNA-1"/>
    </source>
</evidence>
<comment type="subcellular location">
    <subcellularLocation>
        <location evidence="1">Nucleus</location>
    </subcellularLocation>
</comment>
<evidence type="ECO:0000259" key="10">
    <source>
        <dbReference type="PROSITE" id="PS51080"/>
    </source>
</evidence>
<keyword evidence="9" id="KW-0472">Membrane</keyword>
<feature type="region of interest" description="Disordered" evidence="8">
    <location>
        <begin position="651"/>
        <end position="736"/>
    </location>
</feature>
<dbReference type="Proteomes" id="UP000267096">
    <property type="component" value="Unassembled WGS sequence"/>
</dbReference>
<dbReference type="PANTHER" id="PTHR11492">
    <property type="entry name" value="NUCLEAR FACTOR I"/>
    <property type="match status" value="1"/>
</dbReference>
<dbReference type="InterPro" id="IPR003619">
    <property type="entry name" value="MAD_homology1_Dwarfin-type"/>
</dbReference>
<reference evidence="11 12" key="2">
    <citation type="submission" date="2018-11" db="EMBL/GenBank/DDBJ databases">
        <authorList>
            <consortium name="Pathogen Informatics"/>
        </authorList>
    </citation>
    <scope>NUCLEOTIDE SEQUENCE [LARGE SCALE GENOMIC DNA]</scope>
</reference>
<feature type="region of interest" description="Disordered" evidence="8">
    <location>
        <begin position="1076"/>
        <end position="1100"/>
    </location>
</feature>
<dbReference type="GO" id="GO:0000981">
    <property type="term" value="F:DNA-binding transcription factor activity, RNA polymerase II-specific"/>
    <property type="evidence" value="ECO:0007669"/>
    <property type="project" value="TreeGrafter"/>
</dbReference>
<dbReference type="InterPro" id="IPR019548">
    <property type="entry name" value="CTF/NFI_DNA-bd_N"/>
</dbReference>
<dbReference type="GO" id="GO:0051239">
    <property type="term" value="P:regulation of multicellular organismal process"/>
    <property type="evidence" value="ECO:0007669"/>
    <property type="project" value="UniProtKB-ARBA"/>
</dbReference>
<keyword evidence="2" id="KW-0235">DNA replication</keyword>
<dbReference type="GO" id="GO:0000978">
    <property type="term" value="F:RNA polymerase II cis-regulatory region sequence-specific DNA binding"/>
    <property type="evidence" value="ECO:0007669"/>
    <property type="project" value="TreeGrafter"/>
</dbReference>
<keyword evidence="5" id="KW-0010">Activator</keyword>
<dbReference type="WBParaSite" id="ASIM_0001221201-mRNA-1">
    <property type="protein sequence ID" value="ASIM_0001221201-mRNA-1"/>
    <property type="gene ID" value="ASIM_0001221201"/>
</dbReference>
<keyword evidence="9" id="KW-0812">Transmembrane</keyword>
<evidence type="ECO:0000256" key="1">
    <source>
        <dbReference type="ARBA" id="ARBA00004123"/>
    </source>
</evidence>
<keyword evidence="12" id="KW-1185">Reference proteome</keyword>
<dbReference type="InterPro" id="IPR000647">
    <property type="entry name" value="CTF/NFI"/>
</dbReference>
<keyword evidence="9" id="KW-1133">Transmembrane helix</keyword>
<keyword evidence="7" id="KW-0539">Nucleus</keyword>
<feature type="domain" description="CTF/NF-I" evidence="10">
    <location>
        <begin position="7"/>
        <end position="200"/>
    </location>
</feature>
<organism evidence="13">
    <name type="scientific">Anisakis simplex</name>
    <name type="common">Herring worm</name>
    <dbReference type="NCBI Taxonomy" id="6269"/>
    <lineage>
        <taxon>Eukaryota</taxon>
        <taxon>Metazoa</taxon>
        <taxon>Ecdysozoa</taxon>
        <taxon>Nematoda</taxon>
        <taxon>Chromadorea</taxon>
        <taxon>Rhabditida</taxon>
        <taxon>Spirurina</taxon>
        <taxon>Ascaridomorpha</taxon>
        <taxon>Ascaridoidea</taxon>
        <taxon>Anisakidae</taxon>
        <taxon>Anisakis</taxon>
        <taxon>Anisakis simplex complex</taxon>
    </lineage>
</organism>